<evidence type="ECO:0000313" key="4">
    <source>
        <dbReference type="Proteomes" id="UP000266482"/>
    </source>
</evidence>
<dbReference type="Proteomes" id="UP000266482">
    <property type="component" value="Unassembled WGS sequence"/>
</dbReference>
<evidence type="ECO:0000259" key="2">
    <source>
        <dbReference type="Pfam" id="PF09992"/>
    </source>
</evidence>
<comment type="caution">
    <text evidence="3">The sequence shown here is derived from an EMBL/GenBank/DDBJ whole genome shotgun (WGS) entry which is preliminary data.</text>
</comment>
<dbReference type="InterPro" id="IPR036582">
    <property type="entry name" value="Mao_N_sf"/>
</dbReference>
<dbReference type="InterPro" id="IPR012854">
    <property type="entry name" value="Cu_amine_oxidase-like_N"/>
</dbReference>
<dbReference type="PANTHER" id="PTHR40446">
    <property type="entry name" value="N-ACETYLGLUCOSAMINE-1-PHOSPHODIESTER ALPHA-N-ACETYLGLUCOSAMINIDASE"/>
    <property type="match status" value="1"/>
</dbReference>
<feature type="domain" description="Phosphodiester glycosidase" evidence="2">
    <location>
        <begin position="244"/>
        <end position="431"/>
    </location>
</feature>
<name>A0A3A1UV69_9BACL</name>
<dbReference type="RefSeq" id="WP_119601238.1">
    <property type="nucleotide sequence ID" value="NZ_QXQA01000012.1"/>
</dbReference>
<keyword evidence="4" id="KW-1185">Reference proteome</keyword>
<gene>
    <name evidence="3" type="ORF">D3P08_18520</name>
</gene>
<feature type="domain" description="Copper amine oxidase-like N-terminal" evidence="1">
    <location>
        <begin position="794"/>
        <end position="901"/>
    </location>
</feature>
<evidence type="ECO:0000313" key="3">
    <source>
        <dbReference type="EMBL" id="RIX51072.1"/>
    </source>
</evidence>
<dbReference type="Pfam" id="PF07833">
    <property type="entry name" value="Cu_amine_oxidN1"/>
    <property type="match status" value="1"/>
</dbReference>
<reference evidence="3 4" key="1">
    <citation type="submission" date="2018-09" db="EMBL/GenBank/DDBJ databases">
        <title>Paenibacillus aracenensis nov. sp. isolated from a cave in southern Spain.</title>
        <authorList>
            <person name="Jurado V."/>
            <person name="Gutierrez-Patricio S."/>
            <person name="Gonzalez-Pimentel J.L."/>
            <person name="Miller A.Z."/>
            <person name="Laiz L."/>
            <person name="Saiz-Jimenez C."/>
        </authorList>
    </citation>
    <scope>NUCLEOTIDE SEQUENCE [LARGE SCALE GENOMIC DNA]</scope>
    <source>
        <strain evidence="3 4">DSM 22867</strain>
    </source>
</reference>
<dbReference type="EMBL" id="QXQA01000012">
    <property type="protein sequence ID" value="RIX51072.1"/>
    <property type="molecule type" value="Genomic_DNA"/>
</dbReference>
<proteinExistence type="predicted"/>
<dbReference type="PANTHER" id="PTHR40446:SF2">
    <property type="entry name" value="N-ACETYLGLUCOSAMINE-1-PHOSPHODIESTER ALPHA-N-ACETYLGLUCOSAMINIDASE"/>
    <property type="match status" value="1"/>
</dbReference>
<dbReference type="Pfam" id="PF09992">
    <property type="entry name" value="NAGPA"/>
    <property type="match status" value="1"/>
</dbReference>
<accession>A0A3A1UV69</accession>
<dbReference type="AlphaFoldDB" id="A0A3A1UV69"/>
<sequence length="902" mass="95706">MSRRKNSTGRQRSGIRRKVVVIAISGALLAQPMSLVLPGNWQFIGATQAEAATAAAPILKLKESSIVTSGAKRLDYVWQTTRNNKSVQTDVHVIEIDLSNPNVSLGAISGKNNSVGQRNTILNMTKENGAVAAINADVFVMSNEGAPLGAQITNGTLMVTPSKLKGMYAFAVTADRKPVIDAYTFTGTVTAENGSTFPIEGMNQSSYSPEGGASPYSHVDNLFIYTSAWGGAERPVNSATKPTEVLVRGGIIEQISVNAAIPGAVPEDGYILRAHGKAATFIKENLQIGQAVTADYSLVSQTTKQPVDAASFQMLVGGHTLLVDNGAASAFSRDVTGVSGSSYTSRSGVGYSKDGTKVYMITAEKSGSNTGLSLKELQQVMVQLGVYKGVNLDGGGSTTMTERPLGQSYVMLAHPTQESSQRAVANGIGVFTTAPQGTLKGLVPAGPNVILLGQQATYTANGYDTYYNPIPVDAATTKWSAPAAVGTFEGNVFTASKIGKTKLTVKSGEVEAQYDVEVVGQDQIASLKINSGVGMLAKGSVTSVPLTVKLKDGKSYSISGDALKWEFVGFEGEYANGAVTVKSIDKKTKVGYAIARYDGYGAVLPFVEGTQDVMIEDFEVSRYAITSQVTPPDVTKGTVKLIGDLPEQTSRGLQISYDFSGGTGTRASYAVFGSSGLTLSGSPTSLSMDLYSDNSKNWVRAEVLDANGKAHLLDIAKELNWSGWKNVKIDLASAGIAYPAKLKKVYVVTVDAGSENKTAAGAIAIDNIKLHTAAKVEEPARAKIVMTADKTKATVNGKSVTLEAAPLIQKGSTYVPLRFVTESMGAEVLYDDKTRRITVLRGGTMLEMTIGQKDYMLNGVRYTSDVAPFTKNSRTLIPVRLFSEKLGFTVNYEDKLRKITIE</sequence>
<dbReference type="SUPFAM" id="SSF55383">
    <property type="entry name" value="Copper amine oxidase, domain N"/>
    <property type="match status" value="1"/>
</dbReference>
<dbReference type="OrthoDB" id="9809781at2"/>
<evidence type="ECO:0000259" key="1">
    <source>
        <dbReference type="Pfam" id="PF07833"/>
    </source>
</evidence>
<dbReference type="Gene3D" id="3.30.457.10">
    <property type="entry name" value="Copper amine oxidase-like, N-terminal domain"/>
    <property type="match status" value="2"/>
</dbReference>
<protein>
    <submittedName>
        <fullName evidence="3">Copper amine oxidase</fullName>
    </submittedName>
</protein>
<organism evidence="3 4">
    <name type="scientific">Paenibacillus nanensis</name>
    <dbReference type="NCBI Taxonomy" id="393251"/>
    <lineage>
        <taxon>Bacteria</taxon>
        <taxon>Bacillati</taxon>
        <taxon>Bacillota</taxon>
        <taxon>Bacilli</taxon>
        <taxon>Bacillales</taxon>
        <taxon>Paenibacillaceae</taxon>
        <taxon>Paenibacillus</taxon>
    </lineage>
</organism>
<dbReference type="InterPro" id="IPR018711">
    <property type="entry name" value="NAGPA"/>
</dbReference>